<evidence type="ECO:0000313" key="2">
    <source>
        <dbReference type="Proteomes" id="UP001158045"/>
    </source>
</evidence>
<sequence>MNDIYEFVSDNKINESKLLEELSIIAANIDIKCFRCKAVKSFKISELLSFEAMYQFAFPEATKDKNNHIDLALYI</sequence>
<keyword evidence="2" id="KW-1185">Reference proteome</keyword>
<protein>
    <submittedName>
        <fullName evidence="1">Uncharacterized protein</fullName>
    </submittedName>
</protein>
<evidence type="ECO:0000313" key="1">
    <source>
        <dbReference type="EMBL" id="MDH8677395.1"/>
    </source>
</evidence>
<organism evidence="1 2">
    <name type="scientific">Fusibacter bizertensis</name>
    <dbReference type="NCBI Taxonomy" id="1488331"/>
    <lineage>
        <taxon>Bacteria</taxon>
        <taxon>Bacillati</taxon>
        <taxon>Bacillota</taxon>
        <taxon>Clostridia</taxon>
        <taxon>Eubacteriales</taxon>
        <taxon>Eubacteriales Family XII. Incertae Sedis</taxon>
        <taxon>Fusibacter</taxon>
    </lineage>
</organism>
<dbReference type="Proteomes" id="UP001158045">
    <property type="component" value="Unassembled WGS sequence"/>
</dbReference>
<accession>A0ABT6NAH0</accession>
<dbReference type="EMBL" id="JARYZI010000002">
    <property type="protein sequence ID" value="MDH8677395.1"/>
    <property type="molecule type" value="Genomic_DNA"/>
</dbReference>
<gene>
    <name evidence="1" type="ORF">QE109_04505</name>
</gene>
<reference evidence="1 2" key="1">
    <citation type="submission" date="2023-04" db="EMBL/GenBank/DDBJ databases">
        <title>Fusibacter bizertensis strain WBS, isolated from littoral bottom sediments of the Arctic seas - biochemical and genomic analysis.</title>
        <authorList>
            <person name="Brioukhanov A.L."/>
        </authorList>
    </citation>
    <scope>NUCLEOTIDE SEQUENCE [LARGE SCALE GENOMIC DNA]</scope>
    <source>
        <strain evidence="1 2">WBS</strain>
    </source>
</reference>
<comment type="caution">
    <text evidence="1">The sequence shown here is derived from an EMBL/GenBank/DDBJ whole genome shotgun (WGS) entry which is preliminary data.</text>
</comment>
<dbReference type="RefSeq" id="WP_281093207.1">
    <property type="nucleotide sequence ID" value="NZ_JARYZI010000002.1"/>
</dbReference>
<name>A0ABT6NAH0_9FIRM</name>
<proteinExistence type="predicted"/>